<keyword evidence="2" id="KW-0812">Transmembrane</keyword>
<evidence type="ECO:0000259" key="3">
    <source>
        <dbReference type="Pfam" id="PF02397"/>
    </source>
</evidence>
<organism evidence="4 6">
    <name type="scientific">Neomoorella thermoacetica</name>
    <name type="common">Clostridium thermoaceticum</name>
    <dbReference type="NCBI Taxonomy" id="1525"/>
    <lineage>
        <taxon>Bacteria</taxon>
        <taxon>Bacillati</taxon>
        <taxon>Bacillota</taxon>
        <taxon>Clostridia</taxon>
        <taxon>Neomoorellales</taxon>
        <taxon>Neomoorellaceae</taxon>
        <taxon>Neomoorella</taxon>
    </lineage>
</organism>
<feature type="domain" description="Bacterial sugar transferase" evidence="3">
    <location>
        <begin position="7"/>
        <end position="182"/>
    </location>
</feature>
<dbReference type="RefSeq" id="WP_069588643.1">
    <property type="nucleotide sequence ID" value="NZ_CP017019.1"/>
</dbReference>
<dbReference type="Proteomes" id="UP000094598">
    <property type="component" value="Chromosome"/>
</dbReference>
<comment type="similarity">
    <text evidence="1">Belongs to the bacterial sugar transferase family.</text>
</comment>
<sequence>MRSLLIKRLIDFIGAFIGLVVFLPLIILIALLVRVNMEAPVLFRQVRPGLHGRPFILYKFRTMRELRDAEGRLLPDEMRLTRLGRILRSTSLDELPELFNVLKGEMSLVGPRPLLMEYLDRYTTEQARRHEVKPGITGWAQVNGRNAITWEEKFKLDVWYVDNWNLGLDLKILVLTLIKVLKREGISAGGHATMPEFRGSQGPGQMCG</sequence>
<name>A0AAC9MU68_NEOTH</name>
<evidence type="ECO:0000313" key="5">
    <source>
        <dbReference type="EMBL" id="TYL13032.1"/>
    </source>
</evidence>
<dbReference type="EMBL" id="CP017019">
    <property type="protein sequence ID" value="AOQ23324.1"/>
    <property type="molecule type" value="Genomic_DNA"/>
</dbReference>
<dbReference type="PANTHER" id="PTHR30576:SF8">
    <property type="entry name" value="UNDECAPRENYL-PHOSPHATE GALACTOSE PHOSPHOTRANSFERASE"/>
    <property type="match status" value="1"/>
</dbReference>
<dbReference type="InterPro" id="IPR003362">
    <property type="entry name" value="Bact_transf"/>
</dbReference>
<proteinExistence type="inferred from homology"/>
<keyword evidence="7" id="KW-1185">Reference proteome</keyword>
<dbReference type="Proteomes" id="UP000322283">
    <property type="component" value="Unassembled WGS sequence"/>
</dbReference>
<dbReference type="PANTHER" id="PTHR30576">
    <property type="entry name" value="COLANIC BIOSYNTHESIS UDP-GLUCOSE LIPID CARRIER TRANSFERASE"/>
    <property type="match status" value="1"/>
</dbReference>
<evidence type="ECO:0000313" key="7">
    <source>
        <dbReference type="Proteomes" id="UP000322283"/>
    </source>
</evidence>
<protein>
    <submittedName>
        <fullName evidence="4">Sugar transferase EpsL</fullName>
        <ecNumber evidence="4">2.-.-.-</ecNumber>
    </submittedName>
</protein>
<evidence type="ECO:0000256" key="1">
    <source>
        <dbReference type="ARBA" id="ARBA00006464"/>
    </source>
</evidence>
<gene>
    <name evidence="4" type="primary">epsL</name>
    <name evidence="4" type="ORF">Maut_00866</name>
    <name evidence="5" type="ORF">MTAT_18580</name>
</gene>
<reference evidence="4 6" key="1">
    <citation type="submission" date="2016-08" db="EMBL/GenBank/DDBJ databases">
        <title>Moorella thermoacetica DSM 103132.</title>
        <authorList>
            <person name="Jendresen C.B."/>
            <person name="Redl S.M."/>
            <person name="Jensen T.O."/>
            <person name="Nielsen A.T."/>
        </authorList>
    </citation>
    <scope>NUCLEOTIDE SEQUENCE [LARGE SCALE GENOMIC DNA]</scope>
    <source>
        <strain evidence="4 6">DSM 103132</strain>
    </source>
</reference>
<keyword evidence="2" id="KW-1133">Transmembrane helix</keyword>
<keyword evidence="2" id="KW-0472">Membrane</keyword>
<dbReference type="Pfam" id="PF02397">
    <property type="entry name" value="Bac_transf"/>
    <property type="match status" value="1"/>
</dbReference>
<dbReference type="EC" id="2.-.-.-" evidence="4"/>
<reference evidence="5 7" key="2">
    <citation type="submission" date="2019-05" db="EMBL/GenBank/DDBJ databases">
        <title>Genome sequence of Moorella thermoacetica ATCC 33924.</title>
        <authorList>
            <person name="Poehlein A."/>
            <person name="Bengelsdorf F.R."/>
            <person name="Duerre P."/>
            <person name="Daniel R."/>
        </authorList>
    </citation>
    <scope>NUCLEOTIDE SEQUENCE [LARGE SCALE GENOMIC DNA]</scope>
    <source>
        <strain evidence="5 7">ATCC 33924</strain>
    </source>
</reference>
<dbReference type="AlphaFoldDB" id="A0AAC9MU68"/>
<accession>A0AAC9MU68</accession>
<dbReference type="EMBL" id="VCDX01000005">
    <property type="protein sequence ID" value="TYL13032.1"/>
    <property type="molecule type" value="Genomic_DNA"/>
</dbReference>
<evidence type="ECO:0000256" key="2">
    <source>
        <dbReference type="SAM" id="Phobius"/>
    </source>
</evidence>
<dbReference type="GO" id="GO:0016780">
    <property type="term" value="F:phosphotransferase activity, for other substituted phosphate groups"/>
    <property type="evidence" value="ECO:0007669"/>
    <property type="project" value="TreeGrafter"/>
</dbReference>
<keyword evidence="4" id="KW-0808">Transferase</keyword>
<evidence type="ECO:0000313" key="6">
    <source>
        <dbReference type="Proteomes" id="UP000094598"/>
    </source>
</evidence>
<feature type="transmembrane region" description="Helical" evidence="2">
    <location>
        <begin position="12"/>
        <end position="33"/>
    </location>
</feature>
<evidence type="ECO:0000313" key="4">
    <source>
        <dbReference type="EMBL" id="AOQ23324.1"/>
    </source>
</evidence>